<protein>
    <recommendedName>
        <fullName evidence="2">Fibronectin type-III domain-containing protein</fullName>
    </recommendedName>
</protein>
<organism evidence="3 4">
    <name type="scientific">Polaribacter irgensii 23-P</name>
    <dbReference type="NCBI Taxonomy" id="313594"/>
    <lineage>
        <taxon>Bacteria</taxon>
        <taxon>Pseudomonadati</taxon>
        <taxon>Bacteroidota</taxon>
        <taxon>Flavobacteriia</taxon>
        <taxon>Flavobacteriales</taxon>
        <taxon>Flavobacteriaceae</taxon>
    </lineage>
</organism>
<feature type="domain" description="Fibronectin type-III" evidence="2">
    <location>
        <begin position="762"/>
        <end position="851"/>
    </location>
</feature>
<dbReference type="eggNOG" id="COG2866">
    <property type="taxonomic scope" value="Bacteria"/>
</dbReference>
<dbReference type="InterPro" id="IPR024079">
    <property type="entry name" value="MetalloPept_cat_dom_sf"/>
</dbReference>
<dbReference type="Gene3D" id="3.40.390.10">
    <property type="entry name" value="Collagenase (Catalytic Domain)"/>
    <property type="match status" value="1"/>
</dbReference>
<dbReference type="SUPFAM" id="SSF49265">
    <property type="entry name" value="Fibronectin type III"/>
    <property type="match status" value="1"/>
</dbReference>
<evidence type="ECO:0000313" key="3">
    <source>
        <dbReference type="EMBL" id="EAR13333.1"/>
    </source>
</evidence>
<dbReference type="PROSITE" id="PS50853">
    <property type="entry name" value="FN3"/>
    <property type="match status" value="1"/>
</dbReference>
<dbReference type="InterPro" id="IPR036116">
    <property type="entry name" value="FN3_sf"/>
</dbReference>
<comment type="caution">
    <text evidence="3">The sequence shown here is derived from an EMBL/GenBank/DDBJ whole genome shotgun (WGS) entry which is preliminary data.</text>
</comment>
<evidence type="ECO:0000259" key="2">
    <source>
        <dbReference type="PROSITE" id="PS50853"/>
    </source>
</evidence>
<dbReference type="InterPro" id="IPR003961">
    <property type="entry name" value="FN3_dom"/>
</dbReference>
<dbReference type="OrthoDB" id="9792152at2"/>
<dbReference type="InterPro" id="IPR026444">
    <property type="entry name" value="Secre_tail"/>
</dbReference>
<evidence type="ECO:0000313" key="4">
    <source>
        <dbReference type="Proteomes" id="UP000003053"/>
    </source>
</evidence>
<dbReference type="CDD" id="cd00063">
    <property type="entry name" value="FN3"/>
    <property type="match status" value="1"/>
</dbReference>
<proteinExistence type="predicted"/>
<dbReference type="STRING" id="313594.PI23P_02527"/>
<dbReference type="SUPFAM" id="SSF55486">
    <property type="entry name" value="Metalloproteases ('zincins'), catalytic domain"/>
    <property type="match status" value="1"/>
</dbReference>
<dbReference type="InterPro" id="IPR013783">
    <property type="entry name" value="Ig-like_fold"/>
</dbReference>
<keyword evidence="1" id="KW-0732">Signal</keyword>
<reference evidence="3 4" key="1">
    <citation type="submission" date="2006-02" db="EMBL/GenBank/DDBJ databases">
        <authorList>
            <person name="Murray A."/>
            <person name="Staley J."/>
            <person name="Ferriera S."/>
            <person name="Johnson J."/>
            <person name="Kravitz S."/>
            <person name="Halpern A."/>
            <person name="Remington K."/>
            <person name="Beeson K."/>
            <person name="Tran B."/>
            <person name="Rogers Y.-H."/>
            <person name="Friedman R."/>
            <person name="Venter J.C."/>
        </authorList>
    </citation>
    <scope>NUCLEOTIDE SEQUENCE [LARGE SCALE GENOMIC DNA]</scope>
    <source>
        <strain evidence="3 4">23-P</strain>
    </source>
</reference>
<dbReference type="Pfam" id="PF18962">
    <property type="entry name" value="Por_Secre_tail"/>
    <property type="match status" value="1"/>
</dbReference>
<dbReference type="Gene3D" id="2.60.40.10">
    <property type="entry name" value="Immunoglobulins"/>
    <property type="match status" value="1"/>
</dbReference>
<dbReference type="HOGENOM" id="CLU_006954_0_0_10"/>
<gene>
    <name evidence="3" type="ORF">PI23P_02527</name>
</gene>
<dbReference type="PANTHER" id="PTHR11905">
    <property type="entry name" value="ADAM A DISINTEGRIN AND METALLOPROTEASE DOMAIN"/>
    <property type="match status" value="1"/>
</dbReference>
<dbReference type="EMBL" id="AAOG01000001">
    <property type="protein sequence ID" value="EAR13333.1"/>
    <property type="molecule type" value="Genomic_DNA"/>
</dbReference>
<keyword evidence="4" id="KW-1185">Reference proteome</keyword>
<dbReference type="Pfam" id="PF20009">
    <property type="entry name" value="GEVED"/>
    <property type="match status" value="1"/>
</dbReference>
<dbReference type="Pfam" id="PF13583">
    <property type="entry name" value="Reprolysin_4"/>
    <property type="match status" value="1"/>
</dbReference>
<evidence type="ECO:0000256" key="1">
    <source>
        <dbReference type="ARBA" id="ARBA00022729"/>
    </source>
</evidence>
<dbReference type="RefSeq" id="WP_004569129.1">
    <property type="nucleotide sequence ID" value="NZ_CH724148.1"/>
</dbReference>
<dbReference type="PANTHER" id="PTHR11905:SF159">
    <property type="entry name" value="ADAM METALLOPROTEASE"/>
    <property type="match status" value="1"/>
</dbReference>
<name>A4BWJ2_9FLAO</name>
<dbReference type="GO" id="GO:0008237">
    <property type="term" value="F:metallopeptidase activity"/>
    <property type="evidence" value="ECO:0007669"/>
    <property type="project" value="InterPro"/>
</dbReference>
<dbReference type="eggNOG" id="COG1470">
    <property type="taxonomic scope" value="Bacteria"/>
</dbReference>
<dbReference type="InterPro" id="IPR045474">
    <property type="entry name" value="GEVED"/>
</dbReference>
<dbReference type="eggNOG" id="COG1874">
    <property type="taxonomic scope" value="Bacteria"/>
</dbReference>
<dbReference type="AlphaFoldDB" id="A4BWJ2"/>
<dbReference type="Proteomes" id="UP000003053">
    <property type="component" value="Unassembled WGS sequence"/>
</dbReference>
<sequence length="1241" mass="134615">MKSNNIQFSICALFLIFMLNMNGQELWKKLDGEKNTFQANKVRGFKNFPTRHLLYQLELGRMESQMNLQFKSSNEIVHLPNSEGVLEAFKITSSSNFEKELAVKFPTIKAFRGTGITNPTSFAKISMGADGFHAVIFAANGKTVYIDPYTDDNKKYIVYKTSDLKEEAKSFSCDVGENSSKQAPFSRQLTPGNDGYLRTFRLALVCSGEYAQFHLNNQGVPATASDADKKTAVLSAMNTSMTRVNGVFEKDLAVKMLLVANNDAVIFLDPNTDNITDGEPDVMIDEVQAIADAQIGTENYDIGHVFSTGGSGLAGLGVVCVDGQKARGVTGRSTPIGDPFDIDFVAHEFGHQFGATHTQNNDNCNRTNSTAVEPGSASTIMGYAGICAPNVQGISDVYFHAVSIAQMQQLIADTDNCATLVPNGNSAPIANAGVNYSIPRSTPFVLRGTATDVDTENVLTYNWEQIDTEVAEMPPLATNIVGPMFRSLPSSISPNRYFPALETVVSGANGSEWEVLPSVARALNFSLLVRDNNADGGANSRDDMEVTIVDADAFTVTSQNTAIIWNAGATETINWDKGTTDETPINCQSITIKLSEDGGITFPIILAENISNDGSENIIVPNNVTTKARIMVEAADNIFYNVNAVNFEIQSTIPSFVLKNTTGDLFACNSGDQAVDYTLNLDFINGFTETVSFEATGQPAGSSVTFSPLTINEDGDVVMSVSNLDGTTAQDYTINLQGNSTSVNQNIAVKLSITASNLGTVTLVSPSNGETGIAPSEIVTWQEETNASSYIVEIASDAAFTTVVSNGEPTTNAYNATNLSGSTLYYWRVKAKNSCNEGSFSNVFSFTTATPSYCASTFTNDAGGAEHILNVTFNAINNNSNNDTVDGYQDFTAIDTEVFRNINHTISVTFDTDGFQDHCYVFIDWNQDFVFNKTNERYDLGSRVEDIATATFSVKVPVDAKLGKTRMRVLIAYDDPNTGFGEGACDADHISEYGETEDYSITVKEPVIDSKNVSLQTTSETCVDENDGIVTVNVAQSFFDYTVTLTNSSTSVTSQINDSSQVFTGLDPGLYEVCVETIELSYTQCFEVEIVESQPISLKANAGKNSNTYSFNIDKGTAPFSVFLNNKLLRTSTEKSFEIELDQGGILKVKSAKDCEGVFKTTIGSVLLLQNPVADAIELLLPLGIEETKIEIIIFDINGKLVFKKMVNIEDNSMSIPFQNFEKGIYILKSPITSKAIKILK</sequence>
<accession>A4BWJ2</accession>